<evidence type="ECO:0000256" key="3">
    <source>
        <dbReference type="ARBA" id="ARBA00023125"/>
    </source>
</evidence>
<dbReference type="InterPro" id="IPR046347">
    <property type="entry name" value="bZIP_sf"/>
</dbReference>
<gene>
    <name evidence="8" type="ORF">GIB67_001683</name>
</gene>
<dbReference type="SUPFAM" id="SSF57959">
    <property type="entry name" value="Leucine zipper domain"/>
    <property type="match status" value="1"/>
</dbReference>
<keyword evidence="2" id="KW-0805">Transcription regulation</keyword>
<evidence type="ECO:0000256" key="5">
    <source>
        <dbReference type="ARBA" id="ARBA00023242"/>
    </source>
</evidence>
<evidence type="ECO:0000256" key="6">
    <source>
        <dbReference type="SAM" id="MobiDB-lite"/>
    </source>
</evidence>
<feature type="compositionally biased region" description="Gly residues" evidence="6">
    <location>
        <begin position="80"/>
        <end position="99"/>
    </location>
</feature>
<comment type="caution">
    <text evidence="8">The sequence shown here is derived from an EMBL/GenBank/DDBJ whole genome shotgun (WGS) entry which is preliminary data.</text>
</comment>
<dbReference type="GO" id="GO:0003677">
    <property type="term" value="F:DNA binding"/>
    <property type="evidence" value="ECO:0007669"/>
    <property type="project" value="UniProtKB-KW"/>
</dbReference>
<sequence>MNHQYQQQQQPHTLTLIEPDNIDQMPPTPHRASHHRRAQSETFFRYPEDLLFDADIDFNLPDVPSLSEENHNGMPMSVDCGGGASDESNGGNGNGKKGVGGGMSHFRSLSVDADFFEGLGFNKLPPSGSGPVSPGSFELDSMEGCIKKAMPKDKLAELSLIDPKRAKRILANRQSAARSKERKIRYTGDLERKLHTLQTEATTLSAQVTILQ</sequence>
<feature type="compositionally biased region" description="Low complexity" evidence="6">
    <location>
        <begin position="1"/>
        <end position="10"/>
    </location>
</feature>
<accession>A0A7J7LMV0</accession>
<keyword evidence="9" id="KW-1185">Reference proteome</keyword>
<feature type="region of interest" description="Disordered" evidence="6">
    <location>
        <begin position="69"/>
        <end position="99"/>
    </location>
</feature>
<evidence type="ECO:0000256" key="1">
    <source>
        <dbReference type="ARBA" id="ARBA00004123"/>
    </source>
</evidence>
<dbReference type="InterPro" id="IPR044759">
    <property type="entry name" value="bZIP_RF2"/>
</dbReference>
<protein>
    <recommendedName>
        <fullName evidence="7">BZIP domain-containing protein</fullName>
    </recommendedName>
</protein>
<dbReference type="InterPro" id="IPR004827">
    <property type="entry name" value="bZIP"/>
</dbReference>
<dbReference type="OrthoDB" id="1435597at2759"/>
<feature type="region of interest" description="Disordered" evidence="6">
    <location>
        <begin position="1"/>
        <end position="38"/>
    </location>
</feature>
<dbReference type="PANTHER" id="PTHR13690:SF86">
    <property type="entry name" value="TRANSCRIPTION FACTOR VIP1"/>
    <property type="match status" value="1"/>
</dbReference>
<reference evidence="8 9" key="1">
    <citation type="journal article" date="2020" name="IScience">
        <title>Genome Sequencing of the Endangered Kingdonia uniflora (Circaeasteraceae, Ranunculales) Reveals Potential Mechanisms of Evolutionary Specialization.</title>
        <authorList>
            <person name="Sun Y."/>
            <person name="Deng T."/>
            <person name="Zhang A."/>
            <person name="Moore M.J."/>
            <person name="Landis J.B."/>
            <person name="Lin N."/>
            <person name="Zhang H."/>
            <person name="Zhang X."/>
            <person name="Huang J."/>
            <person name="Zhang X."/>
            <person name="Sun H."/>
            <person name="Wang H."/>
        </authorList>
    </citation>
    <scope>NUCLEOTIDE SEQUENCE [LARGE SCALE GENOMIC DNA]</scope>
    <source>
        <strain evidence="8">TB1705</strain>
        <tissue evidence="8">Leaf</tissue>
    </source>
</reference>
<dbReference type="GO" id="GO:0003700">
    <property type="term" value="F:DNA-binding transcription factor activity"/>
    <property type="evidence" value="ECO:0007669"/>
    <property type="project" value="InterPro"/>
</dbReference>
<keyword evidence="4" id="KW-0804">Transcription</keyword>
<feature type="domain" description="BZIP" evidence="7">
    <location>
        <begin position="162"/>
        <end position="212"/>
    </location>
</feature>
<comment type="subcellular location">
    <subcellularLocation>
        <location evidence="1">Nucleus</location>
    </subcellularLocation>
</comment>
<dbReference type="PANTHER" id="PTHR13690">
    <property type="entry name" value="TRANSCRIPTION FACTOR POSF21-RELATED"/>
    <property type="match status" value="1"/>
</dbReference>
<organism evidence="8 9">
    <name type="scientific">Kingdonia uniflora</name>
    <dbReference type="NCBI Taxonomy" id="39325"/>
    <lineage>
        <taxon>Eukaryota</taxon>
        <taxon>Viridiplantae</taxon>
        <taxon>Streptophyta</taxon>
        <taxon>Embryophyta</taxon>
        <taxon>Tracheophyta</taxon>
        <taxon>Spermatophyta</taxon>
        <taxon>Magnoliopsida</taxon>
        <taxon>Ranunculales</taxon>
        <taxon>Circaeasteraceae</taxon>
        <taxon>Kingdonia</taxon>
    </lineage>
</organism>
<dbReference type="SMART" id="SM00338">
    <property type="entry name" value="BRLZ"/>
    <property type="match status" value="1"/>
</dbReference>
<name>A0A7J7LMV0_9MAGN</name>
<evidence type="ECO:0000313" key="8">
    <source>
        <dbReference type="EMBL" id="KAF6143889.1"/>
    </source>
</evidence>
<dbReference type="Pfam" id="PF00170">
    <property type="entry name" value="bZIP_1"/>
    <property type="match status" value="1"/>
</dbReference>
<proteinExistence type="predicted"/>
<keyword evidence="3" id="KW-0238">DNA-binding</keyword>
<dbReference type="Gene3D" id="1.20.5.170">
    <property type="match status" value="1"/>
</dbReference>
<dbReference type="Proteomes" id="UP000541444">
    <property type="component" value="Unassembled WGS sequence"/>
</dbReference>
<dbReference type="PROSITE" id="PS50217">
    <property type="entry name" value="BZIP"/>
    <property type="match status" value="1"/>
</dbReference>
<dbReference type="EMBL" id="JACGCM010002161">
    <property type="protein sequence ID" value="KAF6143889.1"/>
    <property type="molecule type" value="Genomic_DNA"/>
</dbReference>
<evidence type="ECO:0000313" key="9">
    <source>
        <dbReference type="Proteomes" id="UP000541444"/>
    </source>
</evidence>
<evidence type="ECO:0000259" key="7">
    <source>
        <dbReference type="PROSITE" id="PS50217"/>
    </source>
</evidence>
<evidence type="ECO:0000256" key="2">
    <source>
        <dbReference type="ARBA" id="ARBA00023015"/>
    </source>
</evidence>
<dbReference type="GO" id="GO:0005634">
    <property type="term" value="C:nucleus"/>
    <property type="evidence" value="ECO:0007669"/>
    <property type="project" value="UniProtKB-SubCell"/>
</dbReference>
<dbReference type="CDD" id="cd14703">
    <property type="entry name" value="bZIP_plant_RF2"/>
    <property type="match status" value="1"/>
</dbReference>
<keyword evidence="5" id="KW-0539">Nucleus</keyword>
<evidence type="ECO:0000256" key="4">
    <source>
        <dbReference type="ARBA" id="ARBA00023163"/>
    </source>
</evidence>
<feature type="non-terminal residue" evidence="8">
    <location>
        <position position="1"/>
    </location>
</feature>
<dbReference type="AlphaFoldDB" id="A0A7J7LMV0"/>